<comment type="caution">
    <text evidence="1">The sequence shown here is derived from an EMBL/GenBank/DDBJ whole genome shotgun (WGS) entry which is preliminary data.</text>
</comment>
<evidence type="ECO:0000313" key="2">
    <source>
        <dbReference type="Proteomes" id="UP000194798"/>
    </source>
</evidence>
<dbReference type="AlphaFoldDB" id="A0A251X586"/>
<reference evidence="1 2" key="1">
    <citation type="submission" date="2016-12" db="EMBL/GenBank/DDBJ databases">
        <title>Thioflexothrix psekupsii D3 genome sequencing and assembly.</title>
        <authorList>
            <person name="Fomenkov A."/>
            <person name="Vincze T."/>
            <person name="Grabovich M."/>
            <person name="Anton B.P."/>
            <person name="Dubinina G."/>
            <person name="Orlova M."/>
            <person name="Belousova E."/>
            <person name="Roberts R.J."/>
        </authorList>
    </citation>
    <scope>NUCLEOTIDE SEQUENCE [LARGE SCALE GENOMIC DNA]</scope>
    <source>
        <strain evidence="1">D3</strain>
    </source>
</reference>
<sequence length="190" mass="22227">MNKLAILHEGNEKKTHDNELIVMLIQHLGFDEKKVNFYGMRSKSNFYKVNCPEYRSFKESIEIGLVEKVLFILDADSNKNDAIYGGYDNTLKTIRAIIQQLAIENLSQIYIMCDPETKEGYLESLILATIPDDRKCCIEDFLKCSHFESKENHKAILHSIYKIAYPQAPYHFAHHYFDDLKQKLIWLFTP</sequence>
<evidence type="ECO:0008006" key="3">
    <source>
        <dbReference type="Google" id="ProtNLM"/>
    </source>
</evidence>
<accession>A0A251X586</accession>
<gene>
    <name evidence="1" type="ORF">TPSD3_14215</name>
</gene>
<dbReference type="EMBL" id="MSLT01000023">
    <property type="protein sequence ID" value="OUD12268.1"/>
    <property type="molecule type" value="Genomic_DNA"/>
</dbReference>
<name>A0A251X586_9GAMM</name>
<organism evidence="1 2">
    <name type="scientific">Thioflexithrix psekupsensis</name>
    <dbReference type="NCBI Taxonomy" id="1570016"/>
    <lineage>
        <taxon>Bacteria</taxon>
        <taxon>Pseudomonadati</taxon>
        <taxon>Pseudomonadota</taxon>
        <taxon>Gammaproteobacteria</taxon>
        <taxon>Thiotrichales</taxon>
        <taxon>Thioflexithrix</taxon>
    </lineage>
</organism>
<dbReference type="RefSeq" id="WP_086489218.1">
    <property type="nucleotide sequence ID" value="NZ_MSLT01000023.1"/>
</dbReference>
<evidence type="ECO:0000313" key="1">
    <source>
        <dbReference type="EMBL" id="OUD12268.1"/>
    </source>
</evidence>
<dbReference type="Proteomes" id="UP000194798">
    <property type="component" value="Unassembled WGS sequence"/>
</dbReference>
<dbReference type="OrthoDB" id="5622976at2"/>
<proteinExistence type="predicted"/>
<protein>
    <recommendedName>
        <fullName evidence="3">DUF4276 family protein</fullName>
    </recommendedName>
</protein>
<keyword evidence="2" id="KW-1185">Reference proteome</keyword>